<dbReference type="InterPro" id="IPR002913">
    <property type="entry name" value="START_lipid-bd_dom"/>
</dbReference>
<evidence type="ECO:0000259" key="10">
    <source>
        <dbReference type="PROSITE" id="PS50848"/>
    </source>
</evidence>
<dbReference type="Pfam" id="PF03061">
    <property type="entry name" value="4HBT"/>
    <property type="match status" value="2"/>
</dbReference>
<dbReference type="GO" id="GO:0003986">
    <property type="term" value="F:acetyl-CoA hydrolase activity"/>
    <property type="evidence" value="ECO:0007669"/>
    <property type="project" value="TreeGrafter"/>
</dbReference>
<feature type="non-terminal residue" evidence="12">
    <location>
        <position position="1"/>
    </location>
</feature>
<feature type="non-terminal residue" evidence="12">
    <location>
        <position position="550"/>
    </location>
</feature>
<evidence type="ECO:0000256" key="7">
    <source>
        <dbReference type="ARBA" id="ARBA00022801"/>
    </source>
</evidence>
<evidence type="ECO:0000256" key="5">
    <source>
        <dbReference type="ARBA" id="ARBA00022490"/>
    </source>
</evidence>
<evidence type="ECO:0000256" key="2">
    <source>
        <dbReference type="ARBA" id="ARBA00004496"/>
    </source>
</evidence>
<dbReference type="InterPro" id="IPR033120">
    <property type="entry name" value="HOTDOG_ACOT"/>
</dbReference>
<dbReference type="Gene3D" id="3.10.129.10">
    <property type="entry name" value="Hotdog Thioesterase"/>
    <property type="match status" value="2"/>
</dbReference>
<dbReference type="OrthoDB" id="3184331at2759"/>
<evidence type="ECO:0000256" key="6">
    <source>
        <dbReference type="ARBA" id="ARBA00022737"/>
    </source>
</evidence>
<accession>A0A7L0T3Z8</accession>
<feature type="domain" description="START" evidence="10">
    <location>
        <begin position="365"/>
        <end position="513"/>
    </location>
</feature>
<dbReference type="InterPro" id="IPR023393">
    <property type="entry name" value="START-like_dom_sf"/>
</dbReference>
<dbReference type="Proteomes" id="UP000555275">
    <property type="component" value="Unassembled WGS sequence"/>
</dbReference>
<dbReference type="Gene3D" id="3.30.530.20">
    <property type="match status" value="1"/>
</dbReference>
<comment type="caution">
    <text evidence="12">The sequence shown here is derived from an EMBL/GenBank/DDBJ whole genome shotgun (WGS) entry which is preliminary data.</text>
</comment>
<dbReference type="Pfam" id="PF01852">
    <property type="entry name" value="START"/>
    <property type="match status" value="1"/>
</dbReference>
<evidence type="ECO:0000313" key="13">
    <source>
        <dbReference type="Proteomes" id="UP000555275"/>
    </source>
</evidence>
<dbReference type="UniPathway" id="UPA00199"/>
<dbReference type="InterPro" id="IPR006683">
    <property type="entry name" value="Thioestr_dom"/>
</dbReference>
<dbReference type="PANTHER" id="PTHR11049">
    <property type="entry name" value="ACYL COENZYME A THIOESTER HYDROLASE"/>
    <property type="match status" value="1"/>
</dbReference>
<proteinExistence type="predicted"/>
<keyword evidence="7" id="KW-0378">Hydrolase</keyword>
<feature type="domain" description="HotDog ACOT-type" evidence="11">
    <location>
        <begin position="7"/>
        <end position="119"/>
    </location>
</feature>
<dbReference type="InterPro" id="IPR040170">
    <property type="entry name" value="Cytosol_ACT"/>
</dbReference>
<dbReference type="GO" id="GO:0006631">
    <property type="term" value="P:fatty acid metabolic process"/>
    <property type="evidence" value="ECO:0007669"/>
    <property type="project" value="UniProtKB-UniPathway"/>
</dbReference>
<dbReference type="SUPFAM" id="SSF54637">
    <property type="entry name" value="Thioesterase/thiol ester dehydrase-isomerase"/>
    <property type="match status" value="2"/>
</dbReference>
<dbReference type="GO" id="GO:0006084">
    <property type="term" value="P:acetyl-CoA metabolic process"/>
    <property type="evidence" value="ECO:0007669"/>
    <property type="project" value="TreeGrafter"/>
</dbReference>
<keyword evidence="4" id="KW-0719">Serine esterase</keyword>
<keyword evidence="9" id="KW-0443">Lipid metabolism</keyword>
<feature type="domain" description="HotDog ACOT-type" evidence="11">
    <location>
        <begin position="180"/>
        <end position="295"/>
    </location>
</feature>
<dbReference type="GO" id="GO:0005829">
    <property type="term" value="C:cytosol"/>
    <property type="evidence" value="ECO:0007669"/>
    <property type="project" value="TreeGrafter"/>
</dbReference>
<evidence type="ECO:0000256" key="8">
    <source>
        <dbReference type="ARBA" id="ARBA00022832"/>
    </source>
</evidence>
<evidence type="ECO:0000313" key="12">
    <source>
        <dbReference type="EMBL" id="NXL48608.1"/>
    </source>
</evidence>
<keyword evidence="13" id="KW-1185">Reference proteome</keyword>
<comment type="catalytic activity">
    <reaction evidence="1">
        <text>butanoyl-CoA + H2O = butanoate + CoA + H(+)</text>
        <dbReference type="Rhea" id="RHEA:40111"/>
        <dbReference type="ChEBI" id="CHEBI:15377"/>
        <dbReference type="ChEBI" id="CHEBI:15378"/>
        <dbReference type="ChEBI" id="CHEBI:17968"/>
        <dbReference type="ChEBI" id="CHEBI:57287"/>
        <dbReference type="ChEBI" id="CHEBI:57371"/>
    </reaction>
    <physiologicalReaction direction="left-to-right" evidence="1">
        <dbReference type="Rhea" id="RHEA:40112"/>
    </physiologicalReaction>
</comment>
<keyword evidence="5" id="KW-0963">Cytoplasm</keyword>
<dbReference type="AlphaFoldDB" id="A0A7L0T3Z8"/>
<dbReference type="GO" id="GO:0008289">
    <property type="term" value="F:lipid binding"/>
    <property type="evidence" value="ECO:0007669"/>
    <property type="project" value="InterPro"/>
</dbReference>
<dbReference type="PANTHER" id="PTHR11049:SF3">
    <property type="entry name" value="ACETYL-COENZYME A THIOESTERASE"/>
    <property type="match status" value="1"/>
</dbReference>
<sequence>MERRGAAGGDVCMCQTVFPAHANQRGELSAGQLLKWMDASACLAAEKHAGVSCVTASMDDIQFKEAARIGQILTIKAKVNRAFKTSMEVGIKVTVQDVLNNVEKTVSAAYATYIAKPAGDGQVFFLFASEWTLCNKLSRSKVQVNQMHPHIYVIIKSVTYGKRSKYNSDIFEEEDAVSTDVTHVQSIELVQPPHANHHGNTFGGQIMAWMETVASISASRLCCSYPVLKSVNMFKFWGPSVVGDRLVFNAIVNNTFQKSVEVGVRVEAYNCEEWIKDQARHINSAFLIFNTVNDRGELLTFPRIKPTTKDAMRRYHGAIARRRIRLARKSILSAKEDKPSDLWERSNQAYVSYSNIAALAHLAAKPGWEITTTLDDIKIWTHEEGDVLSLKVEMRVKIPSHLAFSLLSDFTFCQQWDKHFLTHEVLQTVNEDEKIYYVTSPPVTGNKPRDFVILVSQRQPCKPSEPYIVAVKSVTLTSMPPSPEYCRSEILCAGFHIYSESNSSCMVCYFNQVTSGVTAYLAANLTGSSESIEDTALECIKFLELKGSKC</sequence>
<dbReference type="SUPFAM" id="SSF55961">
    <property type="entry name" value="Bet v1-like"/>
    <property type="match status" value="1"/>
</dbReference>
<dbReference type="GO" id="GO:0052689">
    <property type="term" value="F:carboxylic ester hydrolase activity"/>
    <property type="evidence" value="ECO:0007669"/>
    <property type="project" value="UniProtKB-KW"/>
</dbReference>
<evidence type="ECO:0000259" key="11">
    <source>
        <dbReference type="PROSITE" id="PS51770"/>
    </source>
</evidence>
<evidence type="ECO:0000256" key="3">
    <source>
        <dbReference type="ARBA" id="ARBA00004872"/>
    </source>
</evidence>
<name>A0A7L0T3Z8_PODPO</name>
<dbReference type="PROSITE" id="PS50848">
    <property type="entry name" value="START"/>
    <property type="match status" value="1"/>
</dbReference>
<keyword evidence="8" id="KW-0276">Fatty acid metabolism</keyword>
<dbReference type="PROSITE" id="PS51770">
    <property type="entry name" value="HOTDOG_ACOT"/>
    <property type="match status" value="2"/>
</dbReference>
<keyword evidence="6" id="KW-0677">Repeat</keyword>
<evidence type="ECO:0000256" key="1">
    <source>
        <dbReference type="ARBA" id="ARBA00000295"/>
    </source>
</evidence>
<evidence type="ECO:0000256" key="4">
    <source>
        <dbReference type="ARBA" id="ARBA00022487"/>
    </source>
</evidence>
<dbReference type="CDD" id="cd03442">
    <property type="entry name" value="BFIT_BACH"/>
    <property type="match status" value="2"/>
</dbReference>
<evidence type="ECO:0000256" key="9">
    <source>
        <dbReference type="ARBA" id="ARBA00023098"/>
    </source>
</evidence>
<reference evidence="12 13" key="1">
    <citation type="submission" date="2019-09" db="EMBL/GenBank/DDBJ databases">
        <title>Bird 10,000 Genomes (B10K) Project - Family phase.</title>
        <authorList>
            <person name="Zhang G."/>
        </authorList>
    </citation>
    <scope>NUCLEOTIDE SEQUENCE [LARGE SCALE GENOMIC DNA]</scope>
    <source>
        <strain evidence="12">B10K-DU-009-04</strain>
        <tissue evidence="12">Mixed tissue sample</tissue>
    </source>
</reference>
<protein>
    <submittedName>
        <fullName evidence="12">ACO12 thioesterase</fullName>
    </submittedName>
</protein>
<comment type="subcellular location">
    <subcellularLocation>
        <location evidence="2">Cytoplasm</location>
    </subcellularLocation>
</comment>
<dbReference type="EMBL" id="VXAO01000630">
    <property type="protein sequence ID" value="NXL48608.1"/>
    <property type="molecule type" value="Genomic_DNA"/>
</dbReference>
<comment type="pathway">
    <text evidence="3">Lipid metabolism; fatty acid metabolism.</text>
</comment>
<dbReference type="FunFam" id="3.10.129.10:FF:000011">
    <property type="entry name" value="Acyl-coenzyme A thioesterase 11"/>
    <property type="match status" value="1"/>
</dbReference>
<organism evidence="12 13">
    <name type="scientific">Podilymbus podiceps</name>
    <name type="common">Pied-billed grebe</name>
    <dbReference type="NCBI Taxonomy" id="9252"/>
    <lineage>
        <taxon>Eukaryota</taxon>
        <taxon>Metazoa</taxon>
        <taxon>Chordata</taxon>
        <taxon>Craniata</taxon>
        <taxon>Vertebrata</taxon>
        <taxon>Euteleostomi</taxon>
        <taxon>Archelosauria</taxon>
        <taxon>Archosauria</taxon>
        <taxon>Dinosauria</taxon>
        <taxon>Saurischia</taxon>
        <taxon>Theropoda</taxon>
        <taxon>Coelurosauria</taxon>
        <taxon>Aves</taxon>
        <taxon>Neognathae</taxon>
        <taxon>Neoaves</taxon>
        <taxon>Mirandornithes</taxon>
        <taxon>Podicipediformes</taxon>
        <taxon>Podicipedidae</taxon>
        <taxon>Podilymbus</taxon>
    </lineage>
</organism>
<dbReference type="InterPro" id="IPR029069">
    <property type="entry name" value="HotDog_dom_sf"/>
</dbReference>
<gene>
    <name evidence="12" type="primary">Acot12</name>
    <name evidence="12" type="ORF">PODPOD_R00908</name>
</gene>